<evidence type="ECO:0000313" key="2">
    <source>
        <dbReference type="Proteomes" id="UP000038010"/>
    </source>
</evidence>
<dbReference type="Proteomes" id="UP000038010">
    <property type="component" value="Unassembled WGS sequence"/>
</dbReference>
<dbReference type="AlphaFoldDB" id="A0A0N1GXM4"/>
<evidence type="ECO:0008006" key="3">
    <source>
        <dbReference type="Google" id="ProtNLM"/>
    </source>
</evidence>
<name>A0A0N1GXM4_9EURO</name>
<comment type="caution">
    <text evidence="1">The sequence shown here is derived from an EMBL/GenBank/DDBJ whole genome shotgun (WGS) entry which is preliminary data.</text>
</comment>
<sequence length="251" mass="28815">MAEPLSPSTSLSAATATFNADLAPTLLNLPAEVRLNIYEELFKKAKVELSLAHGLKLHYRDDRITAILWTCRLLRAEAMPVLHATACFHADANVIEVLNDFRQDYGVLADRSRFANVVMHIQMYRLSDIVGLEHWIATSYALQDLVCHIHGTFWSLLPLFVSIDTLRQSQAVREALLGDIISPARENRGWSHLSQSLTQLSQKMNDRHNTRPRVMWYFSFHTLPFNTLKARVDVENLRLELKLRGEWFYIS</sequence>
<dbReference type="VEuPathDB" id="FungiDB:AB675_1383"/>
<keyword evidence="2" id="KW-1185">Reference proteome</keyword>
<protein>
    <recommendedName>
        <fullName evidence="3">F-box domain-containing protein</fullName>
    </recommendedName>
</protein>
<gene>
    <name evidence="1" type="ORF">AB675_1383</name>
</gene>
<reference evidence="1 2" key="1">
    <citation type="submission" date="2015-06" db="EMBL/GenBank/DDBJ databases">
        <title>Draft genome of the ant-associated black yeast Phialophora attae CBS 131958.</title>
        <authorList>
            <person name="Moreno L.F."/>
            <person name="Stielow B.J."/>
            <person name="de Hoog S."/>
            <person name="Vicente V.A."/>
            <person name="Weiss V.A."/>
            <person name="de Vries M."/>
            <person name="Cruz L.M."/>
            <person name="Souza E.M."/>
        </authorList>
    </citation>
    <scope>NUCLEOTIDE SEQUENCE [LARGE SCALE GENOMIC DNA]</scope>
    <source>
        <strain evidence="1 2">CBS 131958</strain>
    </source>
</reference>
<dbReference type="OrthoDB" id="5314997at2759"/>
<organism evidence="1 2">
    <name type="scientific">Cyphellophora attinorum</name>
    <dbReference type="NCBI Taxonomy" id="1664694"/>
    <lineage>
        <taxon>Eukaryota</taxon>
        <taxon>Fungi</taxon>
        <taxon>Dikarya</taxon>
        <taxon>Ascomycota</taxon>
        <taxon>Pezizomycotina</taxon>
        <taxon>Eurotiomycetes</taxon>
        <taxon>Chaetothyriomycetidae</taxon>
        <taxon>Chaetothyriales</taxon>
        <taxon>Cyphellophoraceae</taxon>
        <taxon>Cyphellophora</taxon>
    </lineage>
</organism>
<dbReference type="GeneID" id="28733148"/>
<dbReference type="RefSeq" id="XP_017995113.1">
    <property type="nucleotide sequence ID" value="XM_018141268.1"/>
</dbReference>
<accession>A0A0N1GXM4</accession>
<proteinExistence type="predicted"/>
<dbReference type="EMBL" id="LFJN01000044">
    <property type="protein sequence ID" value="KPI35150.1"/>
    <property type="molecule type" value="Genomic_DNA"/>
</dbReference>
<evidence type="ECO:0000313" key="1">
    <source>
        <dbReference type="EMBL" id="KPI35150.1"/>
    </source>
</evidence>